<comment type="function">
    <text evidence="5">Flavin prenyltransferase that catalyzes the synthesis of the prenylated FMN cofactor (prenyl-FMN) for 4-hydroxy-3-polyprenylbenzoic acid decarboxylase UbiD. The prenyltransferase is metal-independent and links a dimethylallyl moiety from dimethylallyl monophosphate (DMAP) to the flavin N5 and C6 atoms of FMN.</text>
</comment>
<name>A0ABV2VUU7_9ACTN</name>
<protein>
    <recommendedName>
        <fullName evidence="5">Flavin prenyltransferase UbiX</fullName>
        <ecNumber evidence="5">2.5.1.129</ecNumber>
    </recommendedName>
</protein>
<feature type="binding site" evidence="5">
    <location>
        <position position="153"/>
    </location>
    <ligand>
        <name>dimethylallyl phosphate</name>
        <dbReference type="ChEBI" id="CHEBI:88052"/>
    </ligand>
</feature>
<evidence type="ECO:0000256" key="4">
    <source>
        <dbReference type="ARBA" id="ARBA00022679"/>
    </source>
</evidence>
<feature type="binding site" evidence="5">
    <location>
        <position position="100"/>
    </location>
    <ligand>
        <name>FMN</name>
        <dbReference type="ChEBI" id="CHEBI:58210"/>
    </ligand>
</feature>
<keyword evidence="2 5" id="KW-0285">Flavoprotein</keyword>
<feature type="binding site" evidence="5">
    <location>
        <begin position="11"/>
        <end position="13"/>
    </location>
    <ligand>
        <name>FMN</name>
        <dbReference type="ChEBI" id="CHEBI:58210"/>
    </ligand>
</feature>
<feature type="binding site" evidence="5">
    <location>
        <position position="169"/>
    </location>
    <ligand>
        <name>dimethylallyl phosphate</name>
        <dbReference type="ChEBI" id="CHEBI:88052"/>
    </ligand>
</feature>
<feature type="binding site" evidence="5">
    <location>
        <position position="123"/>
    </location>
    <ligand>
        <name>FMN</name>
        <dbReference type="ChEBI" id="CHEBI:58210"/>
    </ligand>
</feature>
<dbReference type="NCBIfam" id="NF004685">
    <property type="entry name" value="PRK06029.1"/>
    <property type="match status" value="1"/>
</dbReference>
<dbReference type="PANTHER" id="PTHR43374:SF1">
    <property type="entry name" value="FLAVIN PRENYLTRANSFERASE PAD1, MITOCHONDRIAL"/>
    <property type="match status" value="1"/>
</dbReference>
<feature type="binding site" evidence="5">
    <location>
        <begin position="88"/>
        <end position="91"/>
    </location>
    <ligand>
        <name>FMN</name>
        <dbReference type="ChEBI" id="CHEBI:58210"/>
    </ligand>
</feature>
<evidence type="ECO:0000313" key="7">
    <source>
        <dbReference type="EMBL" id="MEU0156555.1"/>
    </source>
</evidence>
<gene>
    <name evidence="5" type="primary">ubiX</name>
    <name evidence="7" type="ORF">ABZ071_32685</name>
</gene>
<reference evidence="7 8" key="1">
    <citation type="submission" date="2024-06" db="EMBL/GenBank/DDBJ databases">
        <title>The Natural Products Discovery Center: Release of the First 8490 Sequenced Strains for Exploring Actinobacteria Biosynthetic Diversity.</title>
        <authorList>
            <person name="Kalkreuter E."/>
            <person name="Kautsar S.A."/>
            <person name="Yang D."/>
            <person name="Bader C.D."/>
            <person name="Teijaro C.N."/>
            <person name="Fluegel L."/>
            <person name="Davis C.M."/>
            <person name="Simpson J.R."/>
            <person name="Lauterbach L."/>
            <person name="Steele A.D."/>
            <person name="Gui C."/>
            <person name="Meng S."/>
            <person name="Li G."/>
            <person name="Viehrig K."/>
            <person name="Ye F."/>
            <person name="Su P."/>
            <person name="Kiefer A.F."/>
            <person name="Nichols A."/>
            <person name="Cepeda A.J."/>
            <person name="Yan W."/>
            <person name="Fan B."/>
            <person name="Jiang Y."/>
            <person name="Adhikari A."/>
            <person name="Zheng C.-J."/>
            <person name="Schuster L."/>
            <person name="Cowan T.M."/>
            <person name="Smanski M.J."/>
            <person name="Chevrette M.G."/>
            <person name="De Carvalho L.P.S."/>
            <person name="Shen B."/>
        </authorList>
    </citation>
    <scope>NUCLEOTIDE SEQUENCE [LARGE SCALE GENOMIC DNA]</scope>
    <source>
        <strain evidence="7 8">NPDC006286</strain>
    </source>
</reference>
<dbReference type="InterPro" id="IPR036551">
    <property type="entry name" value="Flavin_trans-like"/>
</dbReference>
<evidence type="ECO:0000313" key="8">
    <source>
        <dbReference type="Proteomes" id="UP001550348"/>
    </source>
</evidence>
<comment type="similarity">
    <text evidence="5">Belongs to the UbiX/PAD1 family.</text>
</comment>
<dbReference type="SUPFAM" id="SSF52507">
    <property type="entry name" value="Homo-oligomeric flavin-containing Cys decarboxylases, HFCD"/>
    <property type="match status" value="1"/>
</dbReference>
<feature type="domain" description="Flavoprotein" evidence="6">
    <location>
        <begin position="4"/>
        <end position="172"/>
    </location>
</feature>
<keyword evidence="4 5" id="KW-0808">Transferase</keyword>
<keyword evidence="8" id="KW-1185">Reference proteome</keyword>
<comment type="catalytic activity">
    <reaction evidence="5">
        <text>dimethylallyl phosphate + FMNH2 = prenylated FMNH2 + phosphate</text>
        <dbReference type="Rhea" id="RHEA:37743"/>
        <dbReference type="ChEBI" id="CHEBI:43474"/>
        <dbReference type="ChEBI" id="CHEBI:57618"/>
        <dbReference type="ChEBI" id="CHEBI:87467"/>
        <dbReference type="ChEBI" id="CHEBI:88052"/>
        <dbReference type="EC" id="2.5.1.129"/>
    </reaction>
</comment>
<feature type="binding site" evidence="5">
    <location>
        <position position="37"/>
    </location>
    <ligand>
        <name>FMN</name>
        <dbReference type="ChEBI" id="CHEBI:58210"/>
    </ligand>
</feature>
<dbReference type="NCBIfam" id="TIGR00421">
    <property type="entry name" value="ubiX_pad"/>
    <property type="match status" value="1"/>
</dbReference>
<organism evidence="7 8">
    <name type="scientific">Micromonospora fulviviridis</name>
    <dbReference type="NCBI Taxonomy" id="47860"/>
    <lineage>
        <taxon>Bacteria</taxon>
        <taxon>Bacillati</taxon>
        <taxon>Actinomycetota</taxon>
        <taxon>Actinomycetes</taxon>
        <taxon>Micromonosporales</taxon>
        <taxon>Micromonosporaceae</taxon>
        <taxon>Micromonospora</taxon>
    </lineage>
</organism>
<keyword evidence="1 5" id="KW-0637">Prenyltransferase</keyword>
<dbReference type="InterPro" id="IPR004507">
    <property type="entry name" value="UbiX-like"/>
</dbReference>
<accession>A0ABV2VUU7</accession>
<comment type="caution">
    <text evidence="7">The sequence shown here is derived from an EMBL/GenBank/DDBJ whole genome shotgun (WGS) entry which is preliminary data.</text>
</comment>
<sequence length="204" mass="22461">MPERVVVGISGSTGVVYAIELLKMLREHDIETHVVMSRAARLTLAHESDWTVEEVADLAHTMYPPNDIGAAIASGSFLTRGMIVAPCSVKTVAQIAMGNCDSLLPRAADVALKERRRLVLMVRETPLSLIHLRNMVAVTEAGAVVAPPMPPFYTRPDTIDDIVRHSVNRMLDLLGIVAHNYSSRWDGNMTTRRQRERAAPTQLA</sequence>
<dbReference type="PANTHER" id="PTHR43374">
    <property type="entry name" value="FLAVIN PRENYLTRANSFERASE"/>
    <property type="match status" value="1"/>
</dbReference>
<proteinExistence type="inferred from homology"/>
<dbReference type="Pfam" id="PF02441">
    <property type="entry name" value="Flavoprotein"/>
    <property type="match status" value="1"/>
</dbReference>
<evidence type="ECO:0000256" key="1">
    <source>
        <dbReference type="ARBA" id="ARBA00022602"/>
    </source>
</evidence>
<dbReference type="HAMAP" id="MF_01984">
    <property type="entry name" value="ubiX_pad"/>
    <property type="match status" value="1"/>
</dbReference>
<evidence type="ECO:0000256" key="5">
    <source>
        <dbReference type="HAMAP-Rule" id="MF_01984"/>
    </source>
</evidence>
<dbReference type="RefSeq" id="WP_355668060.1">
    <property type="nucleotide sequence ID" value="NZ_JBEXRX010000200.1"/>
</dbReference>
<dbReference type="InterPro" id="IPR003382">
    <property type="entry name" value="Flavoprotein"/>
</dbReference>
<dbReference type="EMBL" id="JBEXRX010000200">
    <property type="protein sequence ID" value="MEU0156555.1"/>
    <property type="molecule type" value="Genomic_DNA"/>
</dbReference>
<evidence type="ECO:0000259" key="6">
    <source>
        <dbReference type="Pfam" id="PF02441"/>
    </source>
</evidence>
<keyword evidence="3 5" id="KW-0288">FMN</keyword>
<dbReference type="Gene3D" id="3.40.50.1950">
    <property type="entry name" value="Flavin prenyltransferase-like"/>
    <property type="match status" value="1"/>
</dbReference>
<evidence type="ECO:0000256" key="2">
    <source>
        <dbReference type="ARBA" id="ARBA00022630"/>
    </source>
</evidence>
<evidence type="ECO:0000256" key="3">
    <source>
        <dbReference type="ARBA" id="ARBA00022643"/>
    </source>
</evidence>
<dbReference type="Proteomes" id="UP001550348">
    <property type="component" value="Unassembled WGS sequence"/>
</dbReference>
<dbReference type="EC" id="2.5.1.129" evidence="5"/>